<dbReference type="SUPFAM" id="SSF53098">
    <property type="entry name" value="Ribonuclease H-like"/>
    <property type="match status" value="1"/>
</dbReference>
<dbReference type="PANTHER" id="PTHR47331:SF1">
    <property type="entry name" value="GAG-LIKE PROTEIN"/>
    <property type="match status" value="1"/>
</dbReference>
<dbReference type="InterPro" id="IPR012337">
    <property type="entry name" value="RNaseH-like_sf"/>
</dbReference>
<reference evidence="2" key="1">
    <citation type="journal article" date="2023" name="Science">
        <title>Genome structures resolve the early diversification of teleost fishes.</title>
        <authorList>
            <person name="Parey E."/>
            <person name="Louis A."/>
            <person name="Montfort J."/>
            <person name="Bouchez O."/>
            <person name="Roques C."/>
            <person name="Iampietro C."/>
            <person name="Lluch J."/>
            <person name="Castinel A."/>
            <person name="Donnadieu C."/>
            <person name="Desvignes T."/>
            <person name="Floi Bucao C."/>
            <person name="Jouanno E."/>
            <person name="Wen M."/>
            <person name="Mejri S."/>
            <person name="Dirks R."/>
            <person name="Jansen H."/>
            <person name="Henkel C."/>
            <person name="Chen W.J."/>
            <person name="Zahm M."/>
            <person name="Cabau C."/>
            <person name="Klopp C."/>
            <person name="Thompson A.W."/>
            <person name="Robinson-Rechavi M."/>
            <person name="Braasch I."/>
            <person name="Lecointre G."/>
            <person name="Bobe J."/>
            <person name="Postlethwait J.H."/>
            <person name="Berthelot C."/>
            <person name="Roest Crollius H."/>
            <person name="Guiguen Y."/>
        </authorList>
    </citation>
    <scope>NUCLEOTIDE SEQUENCE</scope>
    <source>
        <strain evidence="2">NC1722</strain>
    </source>
</reference>
<dbReference type="InterPro" id="IPR041588">
    <property type="entry name" value="Integrase_H2C2"/>
</dbReference>
<comment type="caution">
    <text evidence="2">The sequence shown here is derived from an EMBL/GenBank/DDBJ whole genome shotgun (WGS) entry which is preliminary data.</text>
</comment>
<feature type="domain" description="Integrase catalytic" evidence="1">
    <location>
        <begin position="449"/>
        <end position="632"/>
    </location>
</feature>
<evidence type="ECO:0000313" key="3">
    <source>
        <dbReference type="Proteomes" id="UP001221898"/>
    </source>
</evidence>
<dbReference type="EMBL" id="JAINUG010000013">
    <property type="protein sequence ID" value="KAJ8414191.1"/>
    <property type="molecule type" value="Genomic_DNA"/>
</dbReference>
<dbReference type="InterPro" id="IPR036397">
    <property type="entry name" value="RNaseH_sf"/>
</dbReference>
<name>A0AAD7WYC0_9TELE</name>
<proteinExistence type="predicted"/>
<organism evidence="2 3">
    <name type="scientific">Aldrovandia affinis</name>
    <dbReference type="NCBI Taxonomy" id="143900"/>
    <lineage>
        <taxon>Eukaryota</taxon>
        <taxon>Metazoa</taxon>
        <taxon>Chordata</taxon>
        <taxon>Craniata</taxon>
        <taxon>Vertebrata</taxon>
        <taxon>Euteleostomi</taxon>
        <taxon>Actinopterygii</taxon>
        <taxon>Neopterygii</taxon>
        <taxon>Teleostei</taxon>
        <taxon>Notacanthiformes</taxon>
        <taxon>Halosauridae</taxon>
        <taxon>Aldrovandia</taxon>
    </lineage>
</organism>
<gene>
    <name evidence="2" type="ORF">AAFF_G00050610</name>
</gene>
<dbReference type="GO" id="GO:0015074">
    <property type="term" value="P:DNA integration"/>
    <property type="evidence" value="ECO:0007669"/>
    <property type="project" value="InterPro"/>
</dbReference>
<dbReference type="Gene3D" id="1.10.340.70">
    <property type="match status" value="1"/>
</dbReference>
<dbReference type="InterPro" id="IPR001584">
    <property type="entry name" value="Integrase_cat-core"/>
</dbReference>
<sequence>MTSLGRRILHKDKIDFLKDKGLCFTCLKTEIYEQSLQWKDKLPRLPTDTPYRFAYIDQGYEAKHKDEPSDGEGQSLISGCIDAETRTCRATGAGNVDSILAIVPVQVKAKEGNKVVATYTFLDPGSNATFCMEKSMAALNLTGRNTTILLKTMGGQRIISSHVVSGLDKRKIRVVFDCGASYQGTTLNDQLLQGPDFLTKPEDEWPEDPDHPGDLTMEDPEVRNAVVSATAAKEWSDTIQQFLEYFSSWFRLKKAVAWILKLRSILLCSCHKRNELKASLTQSEVDKAMKSFKTGLTRSNLTVENLKEAELEIIHFSQRWKFSEEISTLQKGDSVKTSSHIYKLKPILQDGVLRVGGRLSRAAMPEEVKHPAILSKDLHVAELILREIHQSLGHSGRNHMLSKLRLKYWISGANAAIRRVISKCIACRCSYGAAGQQQMADLPHDRVLPDELPFTNTGVDYLGPFEVKHGRSIVKRYGVIFTCLAIRAVHIEVASSLDTDSFINALRRFIVRRGQVKILRSDNRTNFVEAERELRRAIEEWNSSKIKDALRQRGIQWMFNPPRHGGVWERLIRSVRKILSINVKLQTLDEEGLHTVLCEVEAIINSRPITNASSDPNDLEALTPNHLLLLQSKPSLSPGLFVKEDICTCRRWKQM</sequence>
<evidence type="ECO:0000313" key="2">
    <source>
        <dbReference type="EMBL" id="KAJ8414191.1"/>
    </source>
</evidence>
<dbReference type="PROSITE" id="PS50994">
    <property type="entry name" value="INTEGRASE"/>
    <property type="match status" value="1"/>
</dbReference>
<dbReference type="AlphaFoldDB" id="A0AAD7WYC0"/>
<dbReference type="GO" id="GO:0003676">
    <property type="term" value="F:nucleic acid binding"/>
    <property type="evidence" value="ECO:0007669"/>
    <property type="project" value="InterPro"/>
</dbReference>
<evidence type="ECO:0000259" key="1">
    <source>
        <dbReference type="PROSITE" id="PS50994"/>
    </source>
</evidence>
<keyword evidence="3" id="KW-1185">Reference proteome</keyword>
<dbReference type="Proteomes" id="UP001221898">
    <property type="component" value="Unassembled WGS sequence"/>
</dbReference>
<dbReference type="Pfam" id="PF17921">
    <property type="entry name" value="Integrase_H2C2"/>
    <property type="match status" value="1"/>
</dbReference>
<dbReference type="Gene3D" id="3.30.420.10">
    <property type="entry name" value="Ribonuclease H-like superfamily/Ribonuclease H"/>
    <property type="match status" value="1"/>
</dbReference>
<protein>
    <recommendedName>
        <fullName evidence="1">Integrase catalytic domain-containing protein</fullName>
    </recommendedName>
</protein>
<accession>A0AAD7WYC0</accession>
<dbReference type="PANTHER" id="PTHR47331">
    <property type="entry name" value="PHD-TYPE DOMAIN-CONTAINING PROTEIN"/>
    <property type="match status" value="1"/>
</dbReference>